<comment type="similarity">
    <text evidence="2">Belongs to the acylphosphatase family.</text>
</comment>
<evidence type="ECO:0000256" key="2">
    <source>
        <dbReference type="RuleBase" id="RU004168"/>
    </source>
</evidence>
<reference evidence="3" key="1">
    <citation type="journal article" date="2012" name="Nature">
        <title>The oyster genome reveals stress adaptation and complexity of shell formation.</title>
        <authorList>
            <person name="Zhang G."/>
            <person name="Fang X."/>
            <person name="Guo X."/>
            <person name="Li L."/>
            <person name="Luo R."/>
            <person name="Xu F."/>
            <person name="Yang P."/>
            <person name="Zhang L."/>
            <person name="Wang X."/>
            <person name="Qi H."/>
            <person name="Xiong Z."/>
            <person name="Que H."/>
            <person name="Xie Y."/>
            <person name="Holland P.W."/>
            <person name="Paps J."/>
            <person name="Zhu Y."/>
            <person name="Wu F."/>
            <person name="Chen Y."/>
            <person name="Wang J."/>
            <person name="Peng C."/>
            <person name="Meng J."/>
            <person name="Yang L."/>
            <person name="Liu J."/>
            <person name="Wen B."/>
            <person name="Zhang N."/>
            <person name="Huang Z."/>
            <person name="Zhu Q."/>
            <person name="Feng Y."/>
            <person name="Mount A."/>
            <person name="Hedgecock D."/>
            <person name="Xu Z."/>
            <person name="Liu Y."/>
            <person name="Domazet-Loso T."/>
            <person name="Du Y."/>
            <person name="Sun X."/>
            <person name="Zhang S."/>
            <person name="Liu B."/>
            <person name="Cheng P."/>
            <person name="Jiang X."/>
            <person name="Li J."/>
            <person name="Fan D."/>
            <person name="Wang W."/>
            <person name="Fu W."/>
            <person name="Wang T."/>
            <person name="Wang B."/>
            <person name="Zhang J."/>
            <person name="Peng Z."/>
            <person name="Li Y."/>
            <person name="Li N."/>
            <person name="Wang J."/>
            <person name="Chen M."/>
            <person name="He Y."/>
            <person name="Tan F."/>
            <person name="Song X."/>
            <person name="Zheng Q."/>
            <person name="Huang R."/>
            <person name="Yang H."/>
            <person name="Du X."/>
            <person name="Chen L."/>
            <person name="Yang M."/>
            <person name="Gaffney P.M."/>
            <person name="Wang S."/>
            <person name="Luo L."/>
            <person name="She Z."/>
            <person name="Ming Y."/>
            <person name="Huang W."/>
            <person name="Zhang S."/>
            <person name="Huang B."/>
            <person name="Zhang Y."/>
            <person name="Qu T."/>
            <person name="Ni P."/>
            <person name="Miao G."/>
            <person name="Wang J."/>
            <person name="Wang Q."/>
            <person name="Steinberg C.E."/>
            <person name="Wang H."/>
            <person name="Li N."/>
            <person name="Qian L."/>
            <person name="Zhang G."/>
            <person name="Li Y."/>
            <person name="Yang H."/>
            <person name="Liu X."/>
            <person name="Wang J."/>
            <person name="Yin Y."/>
            <person name="Wang J."/>
        </authorList>
    </citation>
    <scope>NUCLEOTIDE SEQUENCE [LARGE SCALE GENOMIC DNA]</scope>
    <source>
        <strain evidence="3">05x7-T-G4-1.051#20</strain>
    </source>
</reference>
<dbReference type="SUPFAM" id="SSF54975">
    <property type="entry name" value="Acylphosphatase/BLUF domain-like"/>
    <property type="match status" value="1"/>
</dbReference>
<proteinExistence type="inferred from homology"/>
<name>K1QVM6_MAGGI</name>
<dbReference type="InterPro" id="IPR001792">
    <property type="entry name" value="Acylphosphatase-like_dom"/>
</dbReference>
<dbReference type="GO" id="GO:0005975">
    <property type="term" value="P:carbohydrate metabolic process"/>
    <property type="evidence" value="ECO:0007669"/>
    <property type="project" value="TreeGrafter"/>
</dbReference>
<dbReference type="InParanoid" id="K1QVM6"/>
<dbReference type="PRINTS" id="PR00112">
    <property type="entry name" value="ACYLPHPHTASE"/>
</dbReference>
<dbReference type="Gene3D" id="3.30.70.100">
    <property type="match status" value="1"/>
</dbReference>
<dbReference type="GO" id="GO:0004553">
    <property type="term" value="F:hydrolase activity, hydrolyzing O-glycosyl compounds"/>
    <property type="evidence" value="ECO:0007669"/>
    <property type="project" value="TreeGrafter"/>
</dbReference>
<dbReference type="PANTHER" id="PTHR11051:SF8">
    <property type="entry name" value="PROTEIN-GLUCOSYLGALACTOSYLHYDROXYLYSINE GLUCOSIDASE"/>
    <property type="match status" value="1"/>
</dbReference>
<dbReference type="GO" id="GO:0003998">
    <property type="term" value="F:acylphosphatase activity"/>
    <property type="evidence" value="ECO:0007669"/>
    <property type="project" value="InterPro"/>
</dbReference>
<organism evidence="3">
    <name type="scientific">Magallana gigas</name>
    <name type="common">Pacific oyster</name>
    <name type="synonym">Crassostrea gigas</name>
    <dbReference type="NCBI Taxonomy" id="29159"/>
    <lineage>
        <taxon>Eukaryota</taxon>
        <taxon>Metazoa</taxon>
        <taxon>Spiralia</taxon>
        <taxon>Lophotrochozoa</taxon>
        <taxon>Mollusca</taxon>
        <taxon>Bivalvia</taxon>
        <taxon>Autobranchia</taxon>
        <taxon>Pteriomorphia</taxon>
        <taxon>Ostreida</taxon>
        <taxon>Ostreoidea</taxon>
        <taxon>Ostreidae</taxon>
        <taxon>Magallana</taxon>
    </lineage>
</organism>
<dbReference type="PROSITE" id="PS51160">
    <property type="entry name" value="ACYLPHOSPHATASE_3"/>
    <property type="match status" value="1"/>
</dbReference>
<dbReference type="HOGENOM" id="CLU_847971_0_0_1"/>
<comment type="caution">
    <text evidence="1">Lacks conserved residue(s) required for the propagation of feature annotation.</text>
</comment>
<dbReference type="EMBL" id="JH816363">
    <property type="protein sequence ID" value="EKC40927.1"/>
    <property type="molecule type" value="Genomic_DNA"/>
</dbReference>
<dbReference type="InterPro" id="IPR036046">
    <property type="entry name" value="Acylphosphatase-like_dom_sf"/>
</dbReference>
<gene>
    <name evidence="3" type="ORF">CGI_10028646</name>
</gene>
<dbReference type="Pfam" id="PF00708">
    <property type="entry name" value="Acylphosphatase"/>
    <property type="match status" value="1"/>
</dbReference>
<dbReference type="InterPro" id="IPR020456">
    <property type="entry name" value="Acylphosphatase"/>
</dbReference>
<accession>K1QVM6</accession>
<protein>
    <submittedName>
        <fullName evidence="3">Acid trehalase-like protein 1</fullName>
    </submittedName>
</protein>
<sequence length="328" mass="36875">MAYQRFISVDFELCGNVQGVAMKPYTYVEANKLGIVGKMMNTEKGTIRGTIQGSRPQIENMKNYLVCRGSPYSSVSKATFTNEHEVVHREYSKFTIDPTDWFPDDDRFAPPIGNGYLATNVFSDAIYVDGVFNGYREDSHRARIPSTASIRVTSGAISEVYRLDMRNGVFIHKANLSNCEVEAQYFAHRLFPNLLIVLIKLMKTSSSHTCLNVHLHLNTGKSSPDFGLEQKMVNINNTRYQYGPIVQPETNSSALPTIHHYWTHAPKSLSLTASEKSHTFKFITSIHTNKTRASNGYSTALAMSADELYWLHSKVSVCQLFIDGSSFL</sequence>
<dbReference type="AlphaFoldDB" id="K1QVM6"/>
<dbReference type="PANTHER" id="PTHR11051">
    <property type="entry name" value="GLYCOSYL HYDROLASE-RELATED"/>
    <property type="match status" value="1"/>
</dbReference>
<evidence type="ECO:0000313" key="3">
    <source>
        <dbReference type="EMBL" id="EKC40927.1"/>
    </source>
</evidence>
<evidence type="ECO:0000256" key="1">
    <source>
        <dbReference type="PROSITE-ProRule" id="PRU00520"/>
    </source>
</evidence>